<evidence type="ECO:0000313" key="2">
    <source>
        <dbReference type="EMBL" id="MFC3658468.1"/>
    </source>
</evidence>
<sequence>MNIDRYHHQHADIRSGVSQLRNLVQGGIAANAEAIAQALIGMSTTIKFHLASEDAMLYPALNESSDRAVAELGRRYQNEMRGLIGSYTEFSGKWRVASQIAAAPEQFRSEANVVFKALHGRIQREDQELYPAVEAL</sequence>
<dbReference type="InterPro" id="IPR012312">
    <property type="entry name" value="Hemerythrin-like"/>
</dbReference>
<gene>
    <name evidence="2" type="ORF">ACFOM9_00045</name>
</gene>
<dbReference type="RefSeq" id="WP_386705167.1">
    <property type="nucleotide sequence ID" value="NZ_JBHRYF010000001.1"/>
</dbReference>
<reference evidence="3" key="1">
    <citation type="journal article" date="2019" name="Int. J. Syst. Evol. Microbiol.">
        <title>The Global Catalogue of Microorganisms (GCM) 10K type strain sequencing project: providing services to taxonomists for standard genome sequencing and annotation.</title>
        <authorList>
            <consortium name="The Broad Institute Genomics Platform"/>
            <consortium name="The Broad Institute Genome Sequencing Center for Infectious Disease"/>
            <person name="Wu L."/>
            <person name="Ma J."/>
        </authorList>
    </citation>
    <scope>NUCLEOTIDE SEQUENCE [LARGE SCALE GENOMIC DNA]</scope>
    <source>
        <strain evidence="3">KCTC 42211</strain>
    </source>
</reference>
<evidence type="ECO:0000313" key="3">
    <source>
        <dbReference type="Proteomes" id="UP001595724"/>
    </source>
</evidence>
<name>A0ABV7UP12_9GAMM</name>
<dbReference type="Pfam" id="PF01814">
    <property type="entry name" value="Hemerythrin"/>
    <property type="match status" value="1"/>
</dbReference>
<feature type="domain" description="Hemerythrin-like" evidence="1">
    <location>
        <begin position="3"/>
        <end position="133"/>
    </location>
</feature>
<proteinExistence type="predicted"/>
<organism evidence="2 3">
    <name type="scientific">Luteimonas notoginsengisoli</name>
    <dbReference type="NCBI Taxonomy" id="1578200"/>
    <lineage>
        <taxon>Bacteria</taxon>
        <taxon>Pseudomonadati</taxon>
        <taxon>Pseudomonadota</taxon>
        <taxon>Gammaproteobacteria</taxon>
        <taxon>Lysobacterales</taxon>
        <taxon>Lysobacteraceae</taxon>
        <taxon>Luteimonas</taxon>
    </lineage>
</organism>
<keyword evidence="3" id="KW-1185">Reference proteome</keyword>
<comment type="caution">
    <text evidence="2">The sequence shown here is derived from an EMBL/GenBank/DDBJ whole genome shotgun (WGS) entry which is preliminary data.</text>
</comment>
<dbReference type="Proteomes" id="UP001595724">
    <property type="component" value="Unassembled WGS sequence"/>
</dbReference>
<accession>A0ABV7UP12</accession>
<dbReference type="Gene3D" id="1.20.120.520">
    <property type="entry name" value="nmb1532 protein domain like"/>
    <property type="match status" value="1"/>
</dbReference>
<dbReference type="EMBL" id="JBHRYF010000001">
    <property type="protein sequence ID" value="MFC3658468.1"/>
    <property type="molecule type" value="Genomic_DNA"/>
</dbReference>
<protein>
    <submittedName>
        <fullName evidence="2">Hemerythrin domain-containing protein</fullName>
    </submittedName>
</protein>
<evidence type="ECO:0000259" key="1">
    <source>
        <dbReference type="Pfam" id="PF01814"/>
    </source>
</evidence>